<dbReference type="Pfam" id="PF08244">
    <property type="entry name" value="Glyco_hydro_32C"/>
    <property type="match status" value="1"/>
</dbReference>
<proteinExistence type="predicted"/>
<organism evidence="3">
    <name type="scientific">uncultured Halorubrum sp</name>
    <dbReference type="NCBI Taxonomy" id="399555"/>
    <lineage>
        <taxon>Archaea</taxon>
        <taxon>Methanobacteriati</taxon>
        <taxon>Methanobacteriota</taxon>
        <taxon>Stenosarchaea group</taxon>
        <taxon>Halobacteria</taxon>
        <taxon>Halobacteriales</taxon>
        <taxon>Haloferacaceae</taxon>
        <taxon>Halorubrum</taxon>
        <taxon>environmental samples</taxon>
    </lineage>
</organism>
<dbReference type="InterPro" id="IPR013320">
    <property type="entry name" value="ConA-like_dom_sf"/>
</dbReference>
<accession>A0A060CEA4</accession>
<sequence>SVDRSRSRTEGLGDGWGPAKSETTLHLDPGESLHLRVFLDRSVLEIVANERVTLTARMYPTRQDSVEVGAFAHGESARLQMMECWEMHNG</sequence>
<dbReference type="AlphaFoldDB" id="A0A060CEA4"/>
<dbReference type="PANTHER" id="PTHR43101">
    <property type="entry name" value="BETA-FRUCTOSIDASE"/>
    <property type="match status" value="1"/>
</dbReference>
<dbReference type="InterPro" id="IPR051214">
    <property type="entry name" value="GH32_Enzymes"/>
</dbReference>
<evidence type="ECO:0000256" key="1">
    <source>
        <dbReference type="SAM" id="MobiDB-lite"/>
    </source>
</evidence>
<dbReference type="PANTHER" id="PTHR43101:SF1">
    <property type="entry name" value="BETA-FRUCTOSIDASE"/>
    <property type="match status" value="1"/>
</dbReference>
<evidence type="ECO:0000313" key="3">
    <source>
        <dbReference type="EMBL" id="AIA93544.1"/>
    </source>
</evidence>
<feature type="domain" description="Glycosyl hydrolase family 32 C-terminal" evidence="2">
    <location>
        <begin position="2"/>
        <end position="86"/>
    </location>
</feature>
<dbReference type="EMBL" id="KF126197">
    <property type="protein sequence ID" value="AIA93544.1"/>
    <property type="molecule type" value="Genomic_DNA"/>
</dbReference>
<protein>
    <submittedName>
        <fullName evidence="3">CAZy families GH32 protein</fullName>
    </submittedName>
</protein>
<feature type="compositionally biased region" description="Basic and acidic residues" evidence="1">
    <location>
        <begin position="1"/>
        <end position="11"/>
    </location>
</feature>
<dbReference type="InterPro" id="IPR013189">
    <property type="entry name" value="Glyco_hydro_32_C"/>
</dbReference>
<evidence type="ECO:0000259" key="2">
    <source>
        <dbReference type="Pfam" id="PF08244"/>
    </source>
</evidence>
<reference evidence="3" key="1">
    <citation type="journal article" date="2013" name="Environ. Microbiol.">
        <title>Seasonally variable intestinal metagenomes of the red palm weevil (Rhynchophorus ferrugineus).</title>
        <authorList>
            <person name="Jia S."/>
            <person name="Zhang X."/>
            <person name="Zhang G."/>
            <person name="Yin A."/>
            <person name="Zhang S."/>
            <person name="Li F."/>
            <person name="Wang L."/>
            <person name="Zhao D."/>
            <person name="Yun Q."/>
            <person name="Tala"/>
            <person name="Wang J."/>
            <person name="Sun G."/>
            <person name="Baabdullah M."/>
            <person name="Yu X."/>
            <person name="Hu S."/>
            <person name="Al-Mssallem I.S."/>
            <person name="Yu J."/>
        </authorList>
    </citation>
    <scope>NUCLEOTIDE SEQUENCE</scope>
</reference>
<feature type="non-terminal residue" evidence="3">
    <location>
        <position position="1"/>
    </location>
</feature>
<dbReference type="Gene3D" id="2.60.120.560">
    <property type="entry name" value="Exo-inulinase, domain 1"/>
    <property type="match status" value="1"/>
</dbReference>
<name>A0A060CEA4_9EURY</name>
<feature type="region of interest" description="Disordered" evidence="1">
    <location>
        <begin position="1"/>
        <end position="25"/>
    </location>
</feature>
<dbReference type="SUPFAM" id="SSF49899">
    <property type="entry name" value="Concanavalin A-like lectins/glucanases"/>
    <property type="match status" value="1"/>
</dbReference>